<reference evidence="4" key="1">
    <citation type="journal article" date="2017" name="Front. Plant Sci.">
        <title>Climate Clever Clovers: New Paradigm to Reduce the Environmental Footprint of Ruminants by Breeding Low Methanogenic Forages Utilizing Haplotype Variation.</title>
        <authorList>
            <person name="Kaur P."/>
            <person name="Appels R."/>
            <person name="Bayer P.E."/>
            <person name="Keeble-Gagnere G."/>
            <person name="Wang J."/>
            <person name="Hirakawa H."/>
            <person name="Shirasawa K."/>
            <person name="Vercoe P."/>
            <person name="Stefanova K."/>
            <person name="Durmic Z."/>
            <person name="Nichols P."/>
            <person name="Revell C."/>
            <person name="Isobe S.N."/>
            <person name="Edwards D."/>
            <person name="Erskine W."/>
        </authorList>
    </citation>
    <scope>NUCLEOTIDE SEQUENCE [LARGE SCALE GENOMIC DNA]</scope>
    <source>
        <strain evidence="4">cv. Daliak</strain>
    </source>
</reference>
<dbReference type="InterPro" id="IPR019191">
    <property type="entry name" value="Essential_protein_Yae1_N"/>
</dbReference>
<dbReference type="InterPro" id="IPR052436">
    <property type="entry name" value="LTO1_adapter"/>
</dbReference>
<sequence length="136" mass="15357">MMDDSFESSLYLEESHSKEGYDEGYSHGLVAGRDEGKQVGLKVGFEVGEELGFYSGCIHIWTSAIQIDPTCFSSRAKTSIAQMQDLIDKYPLMDPEDLQVQEIMDSLRLKFKMICSSLHVKLHYNGYPAEATDTQF</sequence>
<dbReference type="Pfam" id="PF09811">
    <property type="entry name" value="Yae1_N"/>
    <property type="match status" value="1"/>
</dbReference>
<dbReference type="PANTHER" id="PTHR28532:SF1">
    <property type="entry name" value="ORAL CANCER OVEREXPRESSED 1"/>
    <property type="match status" value="1"/>
</dbReference>
<feature type="domain" description="Essential protein Yae1 N-terminal" evidence="2">
    <location>
        <begin position="20"/>
        <end position="58"/>
    </location>
</feature>
<evidence type="ECO:0000256" key="1">
    <source>
        <dbReference type="ARBA" id="ARBA00038090"/>
    </source>
</evidence>
<dbReference type="Proteomes" id="UP000242715">
    <property type="component" value="Unassembled WGS sequence"/>
</dbReference>
<dbReference type="AlphaFoldDB" id="A0A2Z6PB50"/>
<name>A0A2Z6PB50_TRISU</name>
<evidence type="ECO:0000259" key="2">
    <source>
        <dbReference type="Pfam" id="PF09811"/>
    </source>
</evidence>
<proteinExistence type="inferred from homology"/>
<comment type="similarity">
    <text evidence="1">Belongs to the LTO1 family.</text>
</comment>
<dbReference type="EMBL" id="DF973870">
    <property type="protein sequence ID" value="GAU41579.1"/>
    <property type="molecule type" value="Genomic_DNA"/>
</dbReference>
<evidence type="ECO:0000313" key="3">
    <source>
        <dbReference type="EMBL" id="GAU41579.1"/>
    </source>
</evidence>
<protein>
    <recommendedName>
        <fullName evidence="2">Essential protein Yae1 N-terminal domain-containing protein</fullName>
    </recommendedName>
</protein>
<accession>A0A2Z6PB50</accession>
<dbReference type="OrthoDB" id="48036at2759"/>
<dbReference type="PANTHER" id="PTHR28532">
    <property type="entry name" value="GEO13458P1"/>
    <property type="match status" value="1"/>
</dbReference>
<evidence type="ECO:0000313" key="4">
    <source>
        <dbReference type="Proteomes" id="UP000242715"/>
    </source>
</evidence>
<keyword evidence="4" id="KW-1185">Reference proteome</keyword>
<organism evidence="3 4">
    <name type="scientific">Trifolium subterraneum</name>
    <name type="common">Subterranean clover</name>
    <dbReference type="NCBI Taxonomy" id="3900"/>
    <lineage>
        <taxon>Eukaryota</taxon>
        <taxon>Viridiplantae</taxon>
        <taxon>Streptophyta</taxon>
        <taxon>Embryophyta</taxon>
        <taxon>Tracheophyta</taxon>
        <taxon>Spermatophyta</taxon>
        <taxon>Magnoliopsida</taxon>
        <taxon>eudicotyledons</taxon>
        <taxon>Gunneridae</taxon>
        <taxon>Pentapetalae</taxon>
        <taxon>rosids</taxon>
        <taxon>fabids</taxon>
        <taxon>Fabales</taxon>
        <taxon>Fabaceae</taxon>
        <taxon>Papilionoideae</taxon>
        <taxon>50 kb inversion clade</taxon>
        <taxon>NPAAA clade</taxon>
        <taxon>Hologalegina</taxon>
        <taxon>IRL clade</taxon>
        <taxon>Trifolieae</taxon>
        <taxon>Trifolium</taxon>
    </lineage>
</organism>
<gene>
    <name evidence="3" type="ORF">TSUD_271880</name>
</gene>